<comment type="caution">
    <text evidence="1">The sequence shown here is derived from an EMBL/GenBank/DDBJ whole genome shotgun (WGS) entry which is preliminary data.</text>
</comment>
<reference evidence="1 2" key="1">
    <citation type="submission" date="2019-09" db="EMBL/GenBank/DDBJ databases">
        <title>Genome sequence of Rhodovastum atsumiense, a diverse member of the Acetobacteraceae family of non-sulfur purple photosynthetic bacteria.</title>
        <authorList>
            <person name="Meyer T."/>
            <person name="Kyndt J."/>
        </authorList>
    </citation>
    <scope>NUCLEOTIDE SEQUENCE [LARGE SCALE GENOMIC DNA]</scope>
    <source>
        <strain evidence="1 2">DSM 21279</strain>
    </source>
</reference>
<dbReference type="PIRSF" id="PIRSF032025">
    <property type="entry name" value="UCP032025"/>
    <property type="match status" value="1"/>
</dbReference>
<dbReference type="AlphaFoldDB" id="A0A5M6IJD2"/>
<proteinExistence type="predicted"/>
<dbReference type="RefSeq" id="WP_150045434.1">
    <property type="nucleotide sequence ID" value="NZ_OW485601.1"/>
</dbReference>
<dbReference type="InterPro" id="IPR008320">
    <property type="entry name" value="UCP032025"/>
</dbReference>
<dbReference type="Pfam" id="PF07370">
    <property type="entry name" value="DUF1489"/>
    <property type="match status" value="1"/>
</dbReference>
<name>A0A5M6IJD2_9PROT</name>
<dbReference type="Proteomes" id="UP000325255">
    <property type="component" value="Unassembled WGS sequence"/>
</dbReference>
<gene>
    <name evidence="1" type="ORF">F1189_29395</name>
</gene>
<keyword evidence="2" id="KW-1185">Reference proteome</keyword>
<evidence type="ECO:0000313" key="1">
    <source>
        <dbReference type="EMBL" id="KAA5608360.1"/>
    </source>
</evidence>
<accession>A0A5M6IJD2</accession>
<organism evidence="1 2">
    <name type="scientific">Rhodovastum atsumiense</name>
    <dbReference type="NCBI Taxonomy" id="504468"/>
    <lineage>
        <taxon>Bacteria</taxon>
        <taxon>Pseudomonadati</taxon>
        <taxon>Pseudomonadota</taxon>
        <taxon>Alphaproteobacteria</taxon>
        <taxon>Acetobacterales</taxon>
        <taxon>Acetobacteraceae</taxon>
        <taxon>Rhodovastum</taxon>
    </lineage>
</organism>
<dbReference type="EMBL" id="VWPK01000087">
    <property type="protein sequence ID" value="KAA5608360.1"/>
    <property type="molecule type" value="Genomic_DNA"/>
</dbReference>
<evidence type="ECO:0000313" key="2">
    <source>
        <dbReference type="Proteomes" id="UP000325255"/>
    </source>
</evidence>
<dbReference type="OrthoDB" id="9798292at2"/>
<protein>
    <submittedName>
        <fullName evidence="1">DUF1489 family protein</fullName>
    </submittedName>
</protein>
<sequence length="140" mass="15314">MLHMMKLAVGVRDIAHLRELQAARLAAQEDLRHLTRSLPRRAGEILDGGSMFWVIAGAMVVRQRITAIREDRYEDGSACAALHFDPVLVPVAGRPTKPFQGWRYLAAEAAPPDLTADTPVAGADALPPALRRALQELCLI</sequence>